<gene>
    <name evidence="1" type="ORF">CRECT_2217</name>
</gene>
<sequence length="56" mass="6135">MQDEDGLSFNPKGYSAGGELGLRYTPSQATQLNFSVTHVFGKKNETGGRADFAYKF</sequence>
<reference evidence="1 2" key="1">
    <citation type="submission" date="2016-07" db="EMBL/GenBank/DDBJ databases">
        <title>Comparative genomics of the Campylobacter concisus group.</title>
        <authorList>
            <person name="Miller W.G."/>
            <person name="Yee E."/>
            <person name="Chapman M.H."/>
            <person name="Huynh S."/>
            <person name="Bono J.L."/>
            <person name="On S.L.W."/>
            <person name="StLeger J."/>
            <person name="Foster G."/>
            <person name="Parker C.T."/>
        </authorList>
    </citation>
    <scope>NUCLEOTIDE SEQUENCE [LARGE SCALE GENOMIC DNA]</scope>
    <source>
        <strain evidence="1 2">ATCC 33238</strain>
    </source>
</reference>
<accession>A0A6G5QQT7</accession>
<dbReference type="RefSeq" id="WP_171992750.1">
    <property type="nucleotide sequence ID" value="NZ_CP012543.1"/>
</dbReference>
<name>A0A6G5QQT7_CAMRE</name>
<dbReference type="Proteomes" id="UP000502377">
    <property type="component" value="Chromosome"/>
</dbReference>
<dbReference type="AlphaFoldDB" id="A0A6G5QQT7"/>
<proteinExistence type="predicted"/>
<evidence type="ECO:0008006" key="3">
    <source>
        <dbReference type="Google" id="ProtNLM"/>
    </source>
</evidence>
<evidence type="ECO:0000313" key="1">
    <source>
        <dbReference type="EMBL" id="QCD47816.1"/>
    </source>
</evidence>
<organism evidence="1 2">
    <name type="scientific">Campylobacter rectus</name>
    <name type="common">Wolinella recta</name>
    <dbReference type="NCBI Taxonomy" id="203"/>
    <lineage>
        <taxon>Bacteria</taxon>
        <taxon>Pseudomonadati</taxon>
        <taxon>Campylobacterota</taxon>
        <taxon>Epsilonproteobacteria</taxon>
        <taxon>Campylobacterales</taxon>
        <taxon>Campylobacteraceae</taxon>
        <taxon>Campylobacter</taxon>
    </lineage>
</organism>
<evidence type="ECO:0000313" key="2">
    <source>
        <dbReference type="Proteomes" id="UP000502377"/>
    </source>
</evidence>
<protein>
    <recommendedName>
        <fullName evidence="3">Autotransporter domain protein</fullName>
    </recommendedName>
</protein>
<dbReference type="KEGG" id="crx:CRECT_2217"/>
<dbReference type="EMBL" id="CP012543">
    <property type="protein sequence ID" value="QCD47816.1"/>
    <property type="molecule type" value="Genomic_DNA"/>
</dbReference>